<dbReference type="Proteomes" id="UP000788993">
    <property type="component" value="Unassembled WGS sequence"/>
</dbReference>
<accession>A0A9P8P4A9</accession>
<protein>
    <submittedName>
        <fullName evidence="2">Uncharacterized protein</fullName>
    </submittedName>
</protein>
<name>A0A9P8P4A9_9ASCO</name>
<feature type="region of interest" description="Disordered" evidence="1">
    <location>
        <begin position="605"/>
        <end position="649"/>
    </location>
</feature>
<reference evidence="2" key="2">
    <citation type="submission" date="2021-01" db="EMBL/GenBank/DDBJ databases">
        <authorList>
            <person name="Schikora-Tamarit M.A."/>
        </authorList>
    </citation>
    <scope>NUCLEOTIDE SEQUENCE</scope>
    <source>
        <strain evidence="2">NCAIM Y.01608</strain>
    </source>
</reference>
<gene>
    <name evidence="2" type="ORF">OGATHE_003432</name>
</gene>
<reference evidence="2" key="1">
    <citation type="journal article" date="2021" name="Open Biol.">
        <title>Shared evolutionary footprints suggest mitochondrial oxidative damage underlies multiple complex I losses in fungi.</title>
        <authorList>
            <person name="Schikora-Tamarit M.A."/>
            <person name="Marcet-Houben M."/>
            <person name="Nosek J."/>
            <person name="Gabaldon T."/>
        </authorList>
    </citation>
    <scope>NUCLEOTIDE SEQUENCE</scope>
    <source>
        <strain evidence="2">NCAIM Y.01608</strain>
    </source>
</reference>
<comment type="caution">
    <text evidence="2">The sequence shown here is derived from an EMBL/GenBank/DDBJ whole genome shotgun (WGS) entry which is preliminary data.</text>
</comment>
<feature type="region of interest" description="Disordered" evidence="1">
    <location>
        <begin position="505"/>
        <end position="524"/>
    </location>
</feature>
<sequence length="649" mass="71775">MLLLRSLSSRRNRSPARPESEWILLKLRSRSVSIGNHLARSGTVSRFIADRLSTVMAEREPLVGKRLPQRFSFCSLEPKSTLPERLLPANFRLLSILRFCRPCRLSIALYDTSSMLRLYSLRPRRFVSRLLRSSRTCKLSKLNMLMLEKALALALSTWMDLGMPSVCVSSFSLASSTRRCGTNRSRSRSLSSLRAARDSFSRRSQSSDGYCSVIAATSRDLACKKDISSSRSEISLSASIDPPSASPSGTYSSTGTNLLALLSNTFPLNSSPGMNLIPGRLSRFFIFGTDIFWSTSPDMLRSSFCLSSSSDAVMSGRDGVGESNTPDSAVSVSVTIKLFVYLIFACETVNRPLFAAPAMTRHDYLSSSPSKLFDQLFEDASVQPPPPATATSQVSGTGWTPYIDKVFMTNMERTRAPGSSPGNFETQEMRTPAPDKTLKLSDFFIDTPTMNQYDLNALLAIENDNKENHPLFANMDTPNFKTPLHELVHTPKLLQSTSVRRLSAKTNTPSNFKTPLKDHHQSSPSTIVLASAQKQNPAPQMSPTPVAKSQFKSVPCQLVKSASNMEPVIGIFQDQKPVPPPRRRPEPGSGKFQIIFTDMNTLKGSYGAKKTKKRLARTTSAVENPGKRKKLVKYNSESAKDTLWTDQNN</sequence>
<organism evidence="2 3">
    <name type="scientific">Ogataea polymorpha</name>
    <dbReference type="NCBI Taxonomy" id="460523"/>
    <lineage>
        <taxon>Eukaryota</taxon>
        <taxon>Fungi</taxon>
        <taxon>Dikarya</taxon>
        <taxon>Ascomycota</taxon>
        <taxon>Saccharomycotina</taxon>
        <taxon>Pichiomycetes</taxon>
        <taxon>Pichiales</taxon>
        <taxon>Pichiaceae</taxon>
        <taxon>Ogataea</taxon>
    </lineage>
</organism>
<evidence type="ECO:0000256" key="1">
    <source>
        <dbReference type="SAM" id="MobiDB-lite"/>
    </source>
</evidence>
<evidence type="ECO:0000313" key="3">
    <source>
        <dbReference type="Proteomes" id="UP000788993"/>
    </source>
</evidence>
<feature type="region of interest" description="Disordered" evidence="1">
    <location>
        <begin position="572"/>
        <end position="591"/>
    </location>
</feature>
<dbReference type="EMBL" id="JAEUBD010001178">
    <property type="protein sequence ID" value="KAH3664617.1"/>
    <property type="molecule type" value="Genomic_DNA"/>
</dbReference>
<dbReference type="AlphaFoldDB" id="A0A9P8P4A9"/>
<proteinExistence type="predicted"/>
<keyword evidence="3" id="KW-1185">Reference proteome</keyword>
<evidence type="ECO:0000313" key="2">
    <source>
        <dbReference type="EMBL" id="KAH3664617.1"/>
    </source>
</evidence>